<organism evidence="2 3">
    <name type="scientific">Marinibactrum halimedae</name>
    <dbReference type="NCBI Taxonomy" id="1444977"/>
    <lineage>
        <taxon>Bacteria</taxon>
        <taxon>Pseudomonadati</taxon>
        <taxon>Pseudomonadota</taxon>
        <taxon>Gammaproteobacteria</taxon>
        <taxon>Cellvibrionales</taxon>
        <taxon>Cellvibrionaceae</taxon>
        <taxon>Marinibactrum</taxon>
    </lineage>
</organism>
<feature type="signal peptide" evidence="1">
    <location>
        <begin position="1"/>
        <end position="22"/>
    </location>
</feature>
<dbReference type="Gene3D" id="3.40.390.10">
    <property type="entry name" value="Collagenase (Catalytic Domain)"/>
    <property type="match status" value="1"/>
</dbReference>
<dbReference type="Gene3D" id="2.60.40.10">
    <property type="entry name" value="Immunoglobulins"/>
    <property type="match status" value="1"/>
</dbReference>
<sequence>MFKRKVSAIALSALLPTAALTAAEYNSSALWSNHTPTNIKTATTFGGNEIKGLSKFRTLSTEPNDLISLLNQAPNRNQKGEGVVIDLPLPNNNFVRFRVFEDSILEPELQKKFPQLKTYWGYDESNPKNRGRFDITEHGFHGMFTYNGETVLIDPGNQKNQYLNYLKKDAKKIESFTDEVLREKVHLDIQTPEIGIQAVDDPDGLLRTYRLAVATTGEFTQFFGGSVSDGLSAVVTTINRVNEVYEVDLAVRLNLVADNDELIYTNPNTDPYSNGNGDLNSNTRNINSVIGSGSYDIGHIFQTSGGGVAGLGVVCGNSKGRGLTGLNNPVGDPFYIDYVAHEIGHQFRGEHTFNGTSRSCGGANRSSGSAYEPGSGATIMAYAGICDDENLQNNSDPYFHTHSITQISNFIENGGGRNCASISNTGNNPPVANAGNNFTIPANTPFTLTGSATDSDAGDTALLTYVWEQYDLGSSSSSPATMVDNGNRPIFRSFNPTSNPSRTFPNWDDLIDDTSTLGVSLPTTNRDLDFRLTVRDTNGGVSIDDMTVSVVNTGSAFTVTTPSSGQGLTAGAVNTITWNVAGTTGNGINCSAINVDYSTNNGDSFSRIASGVNNIGSAAVAIPSGDTTSGRLQLSCANNLFFALSDRFSADSDTTPPPPPPPPTDECINLENVTAFSNRNDGTFTANDCTIELNGNIWRATTETFTVSASSRLEFDFSSNEIGEIHGIGLTQGSGASSNRVFKLAGSQNYGIDDFTYNGGTQSFSIPVGQYFTGSGFRLILVSDDDAGGAGSQSEVMISNVRLVD</sequence>
<reference evidence="2 3" key="1">
    <citation type="journal article" date="2014" name="Int. J. Syst. Evol. Microbiol.">
        <title>Complete genome sequence of Corynebacterium casei LMG S-19264T (=DSM 44701T), isolated from a smear-ripened cheese.</title>
        <authorList>
            <consortium name="US DOE Joint Genome Institute (JGI-PGF)"/>
            <person name="Walter F."/>
            <person name="Albersmeier A."/>
            <person name="Kalinowski J."/>
            <person name="Ruckert C."/>
        </authorList>
    </citation>
    <scope>NUCLEOTIDE SEQUENCE [LARGE SCALE GENOMIC DNA]</scope>
    <source>
        <strain evidence="2 3">NBRC 110095</strain>
    </source>
</reference>
<gene>
    <name evidence="2" type="ORF">GCM10007877_07580</name>
</gene>
<evidence type="ECO:0000313" key="3">
    <source>
        <dbReference type="Proteomes" id="UP001156870"/>
    </source>
</evidence>
<dbReference type="InterPro" id="IPR024079">
    <property type="entry name" value="MetalloPept_cat_dom_sf"/>
</dbReference>
<name>A0AA37T2L8_9GAMM</name>
<dbReference type="EMBL" id="BSPD01000021">
    <property type="protein sequence ID" value="GLS25044.1"/>
    <property type="molecule type" value="Genomic_DNA"/>
</dbReference>
<feature type="chain" id="PRO_5041444861" description="Peptidase M12B domain-containing protein" evidence="1">
    <location>
        <begin position="23"/>
        <end position="805"/>
    </location>
</feature>
<accession>A0AA37T2L8</accession>
<evidence type="ECO:0008006" key="4">
    <source>
        <dbReference type="Google" id="ProtNLM"/>
    </source>
</evidence>
<dbReference type="GO" id="GO:0008237">
    <property type="term" value="F:metallopeptidase activity"/>
    <property type="evidence" value="ECO:0007669"/>
    <property type="project" value="InterPro"/>
</dbReference>
<dbReference type="SUPFAM" id="SSF55486">
    <property type="entry name" value="Metalloproteases ('zincins'), catalytic domain"/>
    <property type="match status" value="1"/>
</dbReference>
<dbReference type="RefSeq" id="WP_232592693.1">
    <property type="nucleotide sequence ID" value="NZ_BSPD01000021.1"/>
</dbReference>
<keyword evidence="1" id="KW-0732">Signal</keyword>
<dbReference type="AlphaFoldDB" id="A0AA37T2L8"/>
<dbReference type="InterPro" id="IPR013783">
    <property type="entry name" value="Ig-like_fold"/>
</dbReference>
<protein>
    <recommendedName>
        <fullName evidence="4">Peptidase M12B domain-containing protein</fullName>
    </recommendedName>
</protein>
<dbReference type="Pfam" id="PF13583">
    <property type="entry name" value="Reprolysin_4"/>
    <property type="match status" value="1"/>
</dbReference>
<dbReference type="Proteomes" id="UP001156870">
    <property type="component" value="Unassembled WGS sequence"/>
</dbReference>
<comment type="caution">
    <text evidence="2">The sequence shown here is derived from an EMBL/GenBank/DDBJ whole genome shotgun (WGS) entry which is preliminary data.</text>
</comment>
<keyword evidence="3" id="KW-1185">Reference proteome</keyword>
<evidence type="ECO:0000313" key="2">
    <source>
        <dbReference type="EMBL" id="GLS25044.1"/>
    </source>
</evidence>
<proteinExistence type="predicted"/>
<evidence type="ECO:0000256" key="1">
    <source>
        <dbReference type="SAM" id="SignalP"/>
    </source>
</evidence>